<evidence type="ECO:0000256" key="4">
    <source>
        <dbReference type="ARBA" id="ARBA00023163"/>
    </source>
</evidence>
<evidence type="ECO:0000256" key="1">
    <source>
        <dbReference type="ARBA" id="ARBA00010641"/>
    </source>
</evidence>
<keyword evidence="8" id="KW-1185">Reference proteome</keyword>
<dbReference type="InterPro" id="IPR013325">
    <property type="entry name" value="RNA_pol_sigma_r2"/>
</dbReference>
<gene>
    <name evidence="7" type="ORF">FAZ21_19975</name>
</gene>
<evidence type="ECO:0000256" key="3">
    <source>
        <dbReference type="ARBA" id="ARBA00023082"/>
    </source>
</evidence>
<dbReference type="FunFam" id="1.10.10.10:FF:000427">
    <property type="entry name" value="RNA polymerase sigma factor"/>
    <property type="match status" value="1"/>
</dbReference>
<dbReference type="NCBIfam" id="TIGR02937">
    <property type="entry name" value="sigma70-ECF"/>
    <property type="match status" value="1"/>
</dbReference>
<dbReference type="GO" id="GO:0016987">
    <property type="term" value="F:sigma factor activity"/>
    <property type="evidence" value="ECO:0007669"/>
    <property type="project" value="UniProtKB-KW"/>
</dbReference>
<dbReference type="InterPro" id="IPR007627">
    <property type="entry name" value="RNA_pol_sigma70_r2"/>
</dbReference>
<accession>A0A4U0P4S4</accession>
<keyword evidence="2" id="KW-0805">Transcription regulation</keyword>
<dbReference type="Pfam" id="PF04542">
    <property type="entry name" value="Sigma70_r2"/>
    <property type="match status" value="1"/>
</dbReference>
<dbReference type="InterPro" id="IPR014284">
    <property type="entry name" value="RNA_pol_sigma-70_dom"/>
</dbReference>
<dbReference type="GO" id="GO:0006352">
    <property type="term" value="P:DNA-templated transcription initiation"/>
    <property type="evidence" value="ECO:0007669"/>
    <property type="project" value="InterPro"/>
</dbReference>
<proteinExistence type="inferred from homology"/>
<dbReference type="Proteomes" id="UP000310016">
    <property type="component" value="Unassembled WGS sequence"/>
</dbReference>
<name>A0A4U0P4S4_9NEIS</name>
<evidence type="ECO:0000259" key="5">
    <source>
        <dbReference type="Pfam" id="PF04542"/>
    </source>
</evidence>
<dbReference type="NCBIfam" id="NF007232">
    <property type="entry name" value="PRK09651.1"/>
    <property type="match status" value="1"/>
</dbReference>
<keyword evidence="4" id="KW-0804">Transcription</keyword>
<organism evidence="7 8">
    <name type="scientific">Chitiniphilus eburneus</name>
    <dbReference type="NCBI Taxonomy" id="2571148"/>
    <lineage>
        <taxon>Bacteria</taxon>
        <taxon>Pseudomonadati</taxon>
        <taxon>Pseudomonadota</taxon>
        <taxon>Betaproteobacteria</taxon>
        <taxon>Neisseriales</taxon>
        <taxon>Chitinibacteraceae</taxon>
        <taxon>Chitiniphilus</taxon>
    </lineage>
</organism>
<keyword evidence="3" id="KW-0731">Sigma factor</keyword>
<protein>
    <submittedName>
        <fullName evidence="7">Sigma-70 family RNA polymerase sigma factor</fullName>
    </submittedName>
</protein>
<dbReference type="EMBL" id="SUMF01000073">
    <property type="protein sequence ID" value="TJZ62396.1"/>
    <property type="molecule type" value="Genomic_DNA"/>
</dbReference>
<dbReference type="InterPro" id="IPR013324">
    <property type="entry name" value="RNA_pol_sigma_r3/r4-like"/>
</dbReference>
<evidence type="ECO:0000313" key="7">
    <source>
        <dbReference type="EMBL" id="TJZ62396.1"/>
    </source>
</evidence>
<sequence length="169" mass="18774">MSAIELPSPIVATLYHDHHRFLHGWLRRKLGCAFEAADLMHDTFLRLLVAPPAKAEAIVEPRGFLTTVAKRVMIDHFRRQALERAYLEALATWPEPVAQSPEQRALLLEALCEIDAMLDGLGPRVRQAFLLSQLDGMAYADIAARLGVSVSSVKQYVAKALAHCLVHAQ</sequence>
<dbReference type="InterPro" id="IPR039425">
    <property type="entry name" value="RNA_pol_sigma-70-like"/>
</dbReference>
<dbReference type="RefSeq" id="WP_136775184.1">
    <property type="nucleotide sequence ID" value="NZ_CP156074.1"/>
</dbReference>
<dbReference type="InterPro" id="IPR036388">
    <property type="entry name" value="WH-like_DNA-bd_sf"/>
</dbReference>
<dbReference type="CDD" id="cd06171">
    <property type="entry name" value="Sigma70_r4"/>
    <property type="match status" value="1"/>
</dbReference>
<evidence type="ECO:0000313" key="8">
    <source>
        <dbReference type="Proteomes" id="UP000310016"/>
    </source>
</evidence>
<dbReference type="NCBIfam" id="NF009180">
    <property type="entry name" value="PRK12528.1"/>
    <property type="match status" value="1"/>
</dbReference>
<dbReference type="InterPro" id="IPR013249">
    <property type="entry name" value="RNA_pol_sigma70_r4_t2"/>
</dbReference>
<dbReference type="AlphaFoldDB" id="A0A4U0P4S4"/>
<dbReference type="SUPFAM" id="SSF88946">
    <property type="entry name" value="Sigma2 domain of RNA polymerase sigma factors"/>
    <property type="match status" value="1"/>
</dbReference>
<reference evidence="7 8" key="1">
    <citation type="submission" date="2019-04" db="EMBL/GenBank/DDBJ databases">
        <title>Chitiniphilus eburnea sp. nov., a novel chitinolytic bacterium isolated from aquaculture sludge.</title>
        <authorList>
            <person name="Sheng M."/>
        </authorList>
    </citation>
    <scope>NUCLEOTIDE SEQUENCE [LARGE SCALE GENOMIC DNA]</scope>
    <source>
        <strain evidence="7 8">HX-2-15</strain>
    </source>
</reference>
<comment type="similarity">
    <text evidence="1">Belongs to the sigma-70 factor family. ECF subfamily.</text>
</comment>
<dbReference type="PANTHER" id="PTHR43133:SF63">
    <property type="entry name" value="RNA POLYMERASE SIGMA FACTOR FECI-RELATED"/>
    <property type="match status" value="1"/>
</dbReference>
<dbReference type="OrthoDB" id="9783733at2"/>
<dbReference type="Pfam" id="PF08281">
    <property type="entry name" value="Sigma70_r4_2"/>
    <property type="match status" value="1"/>
</dbReference>
<evidence type="ECO:0000259" key="6">
    <source>
        <dbReference type="Pfam" id="PF08281"/>
    </source>
</evidence>
<dbReference type="Gene3D" id="1.10.10.10">
    <property type="entry name" value="Winged helix-like DNA-binding domain superfamily/Winged helix DNA-binding domain"/>
    <property type="match status" value="1"/>
</dbReference>
<comment type="caution">
    <text evidence="7">The sequence shown here is derived from an EMBL/GenBank/DDBJ whole genome shotgun (WGS) entry which is preliminary data.</text>
</comment>
<dbReference type="SUPFAM" id="SSF88659">
    <property type="entry name" value="Sigma3 and sigma4 domains of RNA polymerase sigma factors"/>
    <property type="match status" value="1"/>
</dbReference>
<dbReference type="GO" id="GO:0003677">
    <property type="term" value="F:DNA binding"/>
    <property type="evidence" value="ECO:0007669"/>
    <property type="project" value="InterPro"/>
</dbReference>
<dbReference type="PANTHER" id="PTHR43133">
    <property type="entry name" value="RNA POLYMERASE ECF-TYPE SIGMA FACTO"/>
    <property type="match status" value="1"/>
</dbReference>
<evidence type="ECO:0000256" key="2">
    <source>
        <dbReference type="ARBA" id="ARBA00023015"/>
    </source>
</evidence>
<dbReference type="Gene3D" id="1.10.1740.10">
    <property type="match status" value="1"/>
</dbReference>
<feature type="domain" description="RNA polymerase sigma-70 region 2" evidence="5">
    <location>
        <begin position="14"/>
        <end position="81"/>
    </location>
</feature>
<feature type="domain" description="RNA polymerase sigma factor 70 region 4 type 2" evidence="6">
    <location>
        <begin position="113"/>
        <end position="164"/>
    </location>
</feature>